<dbReference type="CDD" id="cd01650">
    <property type="entry name" value="RT_nLTR_like"/>
    <property type="match status" value="1"/>
</dbReference>
<name>A0A1B6JUY3_9HEMI</name>
<dbReference type="GO" id="GO:0071897">
    <property type="term" value="P:DNA biosynthetic process"/>
    <property type="evidence" value="ECO:0007669"/>
    <property type="project" value="UniProtKB-ARBA"/>
</dbReference>
<organism evidence="2">
    <name type="scientific">Homalodisca liturata</name>
    <dbReference type="NCBI Taxonomy" id="320908"/>
    <lineage>
        <taxon>Eukaryota</taxon>
        <taxon>Metazoa</taxon>
        <taxon>Ecdysozoa</taxon>
        <taxon>Arthropoda</taxon>
        <taxon>Hexapoda</taxon>
        <taxon>Insecta</taxon>
        <taxon>Pterygota</taxon>
        <taxon>Neoptera</taxon>
        <taxon>Paraneoptera</taxon>
        <taxon>Hemiptera</taxon>
        <taxon>Auchenorrhyncha</taxon>
        <taxon>Membracoidea</taxon>
        <taxon>Cicadellidae</taxon>
        <taxon>Cicadellinae</taxon>
        <taxon>Proconiini</taxon>
        <taxon>Homalodisca</taxon>
    </lineage>
</organism>
<dbReference type="EMBL" id="GECU01004691">
    <property type="protein sequence ID" value="JAT03016.1"/>
    <property type="molecule type" value="Transcribed_RNA"/>
</dbReference>
<feature type="non-terminal residue" evidence="2">
    <location>
        <position position="1"/>
    </location>
</feature>
<feature type="domain" description="Reverse transcriptase" evidence="1">
    <location>
        <begin position="336"/>
        <end position="621"/>
    </location>
</feature>
<proteinExistence type="predicted"/>
<gene>
    <name evidence="2" type="ORF">g.23288</name>
</gene>
<dbReference type="PANTHER" id="PTHR33332">
    <property type="entry name" value="REVERSE TRANSCRIPTASE DOMAIN-CONTAINING PROTEIN"/>
    <property type="match status" value="1"/>
</dbReference>
<protein>
    <recommendedName>
        <fullName evidence="1">Reverse transcriptase domain-containing protein</fullName>
    </recommendedName>
</protein>
<evidence type="ECO:0000259" key="1">
    <source>
        <dbReference type="PROSITE" id="PS50878"/>
    </source>
</evidence>
<dbReference type="InterPro" id="IPR043502">
    <property type="entry name" value="DNA/RNA_pol_sf"/>
</dbReference>
<dbReference type="InterPro" id="IPR000477">
    <property type="entry name" value="RT_dom"/>
</dbReference>
<evidence type="ECO:0000313" key="2">
    <source>
        <dbReference type="EMBL" id="JAT03016.1"/>
    </source>
</evidence>
<accession>A0A1B6JUY3</accession>
<dbReference type="Pfam" id="PF00078">
    <property type="entry name" value="RVT_1"/>
    <property type="match status" value="1"/>
</dbReference>
<dbReference type="SUPFAM" id="SSF56672">
    <property type="entry name" value="DNA/RNA polymerases"/>
    <property type="match status" value="1"/>
</dbReference>
<sequence>DLNINVLKRDNYYKDFVSVLKSHNLEFKVDFPTRVTLQSETAIDNIISNIKDYEQQVTGLITHISDHDAQLLEIFNLNIKRKISKKYCRNFNPNNIVTFSKCLSQESFMEVYQSTVNTKYETFLNIFMYHFSNSFPKLMVDIKDKKIDQWITDEIKCKKNEIHQLEKEFRKNKDEHSKVLIKHSKQELKNCINRNKKHFFYNKLSNSKNKSKMTWNLIKTEINKESTAKHNINIEQDGILVKNPIQIANLFNDFFVSVVEKSVLPKIPQGNSNLLLEDNFSTQSRFKFKTITEENLKKIVNSFENKFSAGNDDISIDIVKKVLPVILKPLLHVINSSIISGIFPESLKIARVIPIFKKGNPNDVSCYRPVSLLPIFSKILERVVHFQLVDYLVEHQLLDKEQHGFQSGRSTITAGIEFIQTIIESVDKGEKVLGVFLDMTRAFDSVSHKKLLKSLEKLGITGKQLEWFESYLKNRQQYVEIEHSISEFSEKYNYIRKFNSQRRIIKHGVPQGSVLGPLLFLCYLKGLPGAIPVGSTICLFADDSNITISGDTKENVEVSSFITLSIVKEFLDHKNLLLNSSKSNFISFCTKQTRNKINPQVAINNEIIEQVEVTKFLGLLIDENLSWDKHTDHVVGKMSTGLFALRQLAKYCSLETLKIIYFSLVHSHLAYGISIYGATKKGNLDRILIQQKKSLRIMCKLKREDSVKHLFANLKILTVYGLYILETITYVKQNFDPILSVNNHIHNTRLNRQVETHHLDFFKKKTKYMGTKFLYMLPRHILLENNLCKFKSKAKDYLINLSLYSLDEYFLS</sequence>
<dbReference type="AlphaFoldDB" id="A0A1B6JUY3"/>
<reference evidence="2" key="1">
    <citation type="submission" date="2015-11" db="EMBL/GenBank/DDBJ databases">
        <title>De novo transcriptome assembly of four potential Pierce s Disease insect vectors from Arizona vineyards.</title>
        <authorList>
            <person name="Tassone E.E."/>
        </authorList>
    </citation>
    <scope>NUCLEOTIDE SEQUENCE</scope>
</reference>
<dbReference type="PROSITE" id="PS50878">
    <property type="entry name" value="RT_POL"/>
    <property type="match status" value="1"/>
</dbReference>